<sequence>MKQYIKLVYRFFTVLILGLVTCPASGQDLIQRHLDTNDYKLWSKLTTDKISDKAGWISYALRYESHLDTLFVKSTLTGQQYAFAGSLEGKFSSEELFACLDNKQNLQLVNLNKRKVTSISGVKQYEFSSDGSFLITIEFNLNKSMILVIRDKNGRKLQGIENANVFEMNNSRNALLYSLGKNSYYEAGVINLKQNIIKRKILDNSVAEIKSLTWSKDGNTAAFHTENSTNICLYFYDCRSQRLSSLKALPQAFFNNKIITADSSIPLKIADDNSSVFFAYKNAVQNSFQNPVAEIWKNDDKYIYPNLALIQNYNKPLLAVWYPKSKLAHPLSTEKYSWAALTGNQKYAVVADMLQHEPQYDLFAPLDYYIMEVSKGEKELLVSNQTGYNQYMHFSSNGNYICYYKDDIWYLYDIKKKKHTSLTPKTSFSWNSLEDPVNRKKKSFEFFAWSFNGRSLLLYDKYDIWLFFTDGKQPLRLTNGKENLIRYRFAPLRQNKSKFNYSTTKSLVINLKEKNILEAYDTKKGSSGYFILHPEKGLQPLLFADARISNIRKAANRDSYCFEFERFDKSASLLLKSENAPETKTVIQTNAQQKNFYWGHSEMIHFENAQKDTLNAALFYPANYNPQFKYPLIVYIYEKLSYKLHNYVIPSIHSTQGFNITHLTSKGYFVLLPDIYYEKGDTGISAVQCVEGAVKNVIEKGIADPSKVGIMGHSFGAYETNIIITKSSMFAAAVSGAGVSDNIRGYFTVNSEFNNAEIWRFENQQYRMNGSFYEDKESYLRNSPVFNADKVNTPILIWTGKNDNNVKPEQSTAFFLALRRLNKKSIMLQYPNEGHTLLSLNAQEDLNSKVMEWFDYYLKGEYPKEWLTSSSEKKSNLNP</sequence>
<name>A0A9X1H835_9FLAO</name>
<keyword evidence="1" id="KW-0378">Hydrolase</keyword>
<evidence type="ECO:0000313" key="5">
    <source>
        <dbReference type="Proteomes" id="UP001139366"/>
    </source>
</evidence>
<dbReference type="PANTHER" id="PTHR42776:SF27">
    <property type="entry name" value="DIPEPTIDYL PEPTIDASE FAMILY MEMBER 6"/>
    <property type="match status" value="1"/>
</dbReference>
<dbReference type="Pfam" id="PF00326">
    <property type="entry name" value="Peptidase_S9"/>
    <property type="match status" value="1"/>
</dbReference>
<dbReference type="SUPFAM" id="SSF53474">
    <property type="entry name" value="alpha/beta-Hydrolases"/>
    <property type="match status" value="1"/>
</dbReference>
<proteinExistence type="predicted"/>
<feature type="chain" id="PRO_5040745665" evidence="2">
    <location>
        <begin position="27"/>
        <end position="879"/>
    </location>
</feature>
<dbReference type="InterPro" id="IPR029058">
    <property type="entry name" value="AB_hydrolase_fold"/>
</dbReference>
<evidence type="ECO:0000256" key="2">
    <source>
        <dbReference type="SAM" id="SignalP"/>
    </source>
</evidence>
<dbReference type="PANTHER" id="PTHR42776">
    <property type="entry name" value="SERINE PEPTIDASE S9 FAMILY MEMBER"/>
    <property type="match status" value="1"/>
</dbReference>
<accession>A0A9X1H835</accession>
<dbReference type="Proteomes" id="UP001139366">
    <property type="component" value="Unassembled WGS sequence"/>
</dbReference>
<dbReference type="Gene3D" id="3.40.50.1820">
    <property type="entry name" value="alpha/beta hydrolase"/>
    <property type="match status" value="1"/>
</dbReference>
<dbReference type="GO" id="GO:0006508">
    <property type="term" value="P:proteolysis"/>
    <property type="evidence" value="ECO:0007669"/>
    <property type="project" value="InterPro"/>
</dbReference>
<keyword evidence="5" id="KW-1185">Reference proteome</keyword>
<evidence type="ECO:0000313" key="4">
    <source>
        <dbReference type="EMBL" id="MBZ4033915.1"/>
    </source>
</evidence>
<feature type="signal peptide" evidence="2">
    <location>
        <begin position="1"/>
        <end position="26"/>
    </location>
</feature>
<dbReference type="AlphaFoldDB" id="A0A9X1H835"/>
<protein>
    <submittedName>
        <fullName evidence="4">Prolyl oligopeptidase family serine peptidase</fullName>
    </submittedName>
</protein>
<keyword evidence="2" id="KW-0732">Signal</keyword>
<reference evidence="4 5" key="1">
    <citation type="journal article" date="2023" name="Antonie Van Leeuwenhoek">
        <title>Flavobacterium potami sp. nov., a multi-metal resistance genes harbouring bacterium isolated from shallow river silt.</title>
        <authorList>
            <person name="Li S."/>
            <person name="Mao S."/>
            <person name="Mu W."/>
            <person name="Guo B."/>
            <person name="Li C."/>
            <person name="Zhu Q."/>
            <person name="Hou X."/>
            <person name="Zhao Y."/>
            <person name="Wei S."/>
            <person name="Liu H."/>
            <person name="Liu A."/>
        </authorList>
    </citation>
    <scope>NUCLEOTIDE SEQUENCE [LARGE SCALE GENOMIC DNA]</scope>
    <source>
        <strain evidence="4 5">17A</strain>
    </source>
</reference>
<evidence type="ECO:0000256" key="1">
    <source>
        <dbReference type="ARBA" id="ARBA00022801"/>
    </source>
</evidence>
<gene>
    <name evidence="4" type="ORF">K6T82_04005</name>
</gene>
<evidence type="ECO:0000259" key="3">
    <source>
        <dbReference type="Pfam" id="PF00326"/>
    </source>
</evidence>
<dbReference type="GO" id="GO:0004252">
    <property type="term" value="F:serine-type endopeptidase activity"/>
    <property type="evidence" value="ECO:0007669"/>
    <property type="project" value="TreeGrafter"/>
</dbReference>
<dbReference type="SUPFAM" id="SSF82171">
    <property type="entry name" value="DPP6 N-terminal domain-like"/>
    <property type="match status" value="1"/>
</dbReference>
<organism evidence="4 5">
    <name type="scientific">Flavobacterium potami</name>
    <dbReference type="NCBI Taxonomy" id="2872310"/>
    <lineage>
        <taxon>Bacteria</taxon>
        <taxon>Pseudomonadati</taxon>
        <taxon>Bacteroidota</taxon>
        <taxon>Flavobacteriia</taxon>
        <taxon>Flavobacteriales</taxon>
        <taxon>Flavobacteriaceae</taxon>
        <taxon>Flavobacterium</taxon>
    </lineage>
</organism>
<dbReference type="EMBL" id="JAINUY010000001">
    <property type="protein sequence ID" value="MBZ4033915.1"/>
    <property type="molecule type" value="Genomic_DNA"/>
</dbReference>
<feature type="domain" description="Peptidase S9 prolyl oligopeptidase catalytic" evidence="3">
    <location>
        <begin position="692"/>
        <end position="860"/>
    </location>
</feature>
<dbReference type="RefSeq" id="WP_223704657.1">
    <property type="nucleotide sequence ID" value="NZ_JAINUY010000001.1"/>
</dbReference>
<dbReference type="InterPro" id="IPR001375">
    <property type="entry name" value="Peptidase_S9_cat"/>
</dbReference>
<comment type="caution">
    <text evidence="4">The sequence shown here is derived from an EMBL/GenBank/DDBJ whole genome shotgun (WGS) entry which is preliminary data.</text>
</comment>